<organism evidence="9 10">
    <name type="scientific">Falseniella ignava</name>
    <dbReference type="NCBI Taxonomy" id="137730"/>
    <lineage>
        <taxon>Bacteria</taxon>
        <taxon>Bacillati</taxon>
        <taxon>Bacillota</taxon>
        <taxon>Bacilli</taxon>
        <taxon>Lactobacillales</taxon>
        <taxon>Aerococcaceae</taxon>
        <taxon>Falseniella</taxon>
    </lineage>
</organism>
<sequence>MRNLPIGVIDSGYGGLTVVKELLRQLPNESIIYLGDSARAPYGPQSSEDVRKYIHQLTHFLLNQGIKMLVIACNTGTAAALETIRSQVSIPVVGVIHAGARAAIKMTHSGRIGVIGTEGTIKSEMYAKVMRNKNMDLELFSIACPEFVTIVEDNAMDQPSTFQVIEQRLQPFKEAQVDTLVLGCTHYPHLYDQIQEVMGEDTTLIDSGVETINEVSMVLDYFNISKTTHDALDHPATLRIYTTGNAEQFTHFSRVWLQDSTIEVKPCHIKGDIICEDYYCEP</sequence>
<dbReference type="GO" id="GO:0008360">
    <property type="term" value="P:regulation of cell shape"/>
    <property type="evidence" value="ECO:0007669"/>
    <property type="project" value="UniProtKB-KW"/>
</dbReference>
<reference evidence="9 10" key="1">
    <citation type="submission" date="2017-12" db="EMBL/GenBank/DDBJ databases">
        <title>Phylogenetic diversity of female urinary microbiome.</title>
        <authorList>
            <person name="Thomas-White K."/>
            <person name="Wolfe A.J."/>
        </authorList>
    </citation>
    <scope>NUCLEOTIDE SEQUENCE [LARGE SCALE GENOMIC DNA]</scope>
    <source>
        <strain evidence="9 10">UMB0898</strain>
    </source>
</reference>
<evidence type="ECO:0000256" key="5">
    <source>
        <dbReference type="ARBA" id="ARBA00023235"/>
    </source>
</evidence>
<dbReference type="PANTHER" id="PTHR21198:SF2">
    <property type="entry name" value="GLUTAMATE RACEMASE"/>
    <property type="match status" value="1"/>
</dbReference>
<dbReference type="SUPFAM" id="SSF53681">
    <property type="entry name" value="Aspartate/glutamate racemase"/>
    <property type="match status" value="2"/>
</dbReference>
<dbReference type="Gene3D" id="3.40.50.1860">
    <property type="match status" value="2"/>
</dbReference>
<dbReference type="NCBIfam" id="TIGR00067">
    <property type="entry name" value="glut_race"/>
    <property type="match status" value="1"/>
</dbReference>
<evidence type="ECO:0000256" key="8">
    <source>
        <dbReference type="HAMAP-Rule" id="MF_00258"/>
    </source>
</evidence>
<dbReference type="InterPro" id="IPR004391">
    <property type="entry name" value="Glu_race"/>
</dbReference>
<name>A0A2I1K3V7_9LACT</name>
<evidence type="ECO:0000256" key="1">
    <source>
        <dbReference type="ARBA" id="ARBA00001602"/>
    </source>
</evidence>
<feature type="active site" description="Proton donor/acceptor" evidence="8">
    <location>
        <position position="184"/>
    </location>
</feature>
<dbReference type="FunFam" id="3.40.50.1860:FF:000002">
    <property type="entry name" value="Glutamate racemase"/>
    <property type="match status" value="1"/>
</dbReference>
<evidence type="ECO:0000256" key="2">
    <source>
        <dbReference type="ARBA" id="ARBA00013090"/>
    </source>
</evidence>
<dbReference type="Pfam" id="PF01177">
    <property type="entry name" value="Asp_Glu_race"/>
    <property type="match status" value="1"/>
</dbReference>
<keyword evidence="6 8" id="KW-0961">Cell wall biogenesis/degradation</keyword>
<keyword evidence="4 8" id="KW-0573">Peptidoglycan synthesis</keyword>
<dbReference type="Proteomes" id="UP000234384">
    <property type="component" value="Unassembled WGS sequence"/>
</dbReference>
<keyword evidence="5 8" id="KW-0413">Isomerase</keyword>
<feature type="binding site" evidence="8">
    <location>
        <begin position="74"/>
        <end position="75"/>
    </location>
    <ligand>
        <name>substrate</name>
    </ligand>
</feature>
<comment type="catalytic activity">
    <reaction evidence="1 8">
        <text>L-glutamate = D-glutamate</text>
        <dbReference type="Rhea" id="RHEA:12813"/>
        <dbReference type="ChEBI" id="CHEBI:29985"/>
        <dbReference type="ChEBI" id="CHEBI:29986"/>
        <dbReference type="EC" id="5.1.1.3"/>
    </reaction>
</comment>
<dbReference type="EC" id="5.1.1.3" evidence="2 8"/>
<evidence type="ECO:0000256" key="3">
    <source>
        <dbReference type="ARBA" id="ARBA00022960"/>
    </source>
</evidence>
<dbReference type="NCBIfam" id="NF002035">
    <property type="entry name" value="PRK00865.1-3"/>
    <property type="match status" value="1"/>
</dbReference>
<dbReference type="GO" id="GO:0008881">
    <property type="term" value="F:glutamate racemase activity"/>
    <property type="evidence" value="ECO:0007669"/>
    <property type="project" value="UniProtKB-UniRule"/>
</dbReference>
<dbReference type="AlphaFoldDB" id="A0A2I1K3V7"/>
<evidence type="ECO:0000313" key="9">
    <source>
        <dbReference type="EMBL" id="PKY90321.1"/>
    </source>
</evidence>
<comment type="similarity">
    <text evidence="8">Belongs to the aspartate/glutamate racemases family.</text>
</comment>
<dbReference type="PANTHER" id="PTHR21198">
    <property type="entry name" value="GLUTAMATE RACEMASE"/>
    <property type="match status" value="1"/>
</dbReference>
<dbReference type="OrthoDB" id="9801055at2"/>
<dbReference type="HAMAP" id="MF_00258">
    <property type="entry name" value="Glu_racemase"/>
    <property type="match status" value="1"/>
</dbReference>
<evidence type="ECO:0000256" key="4">
    <source>
        <dbReference type="ARBA" id="ARBA00022984"/>
    </source>
</evidence>
<feature type="active site" description="Proton donor/acceptor" evidence="8">
    <location>
        <position position="73"/>
    </location>
</feature>
<protein>
    <recommendedName>
        <fullName evidence="7 8">Glutamate racemase</fullName>
        <ecNumber evidence="2 8">5.1.1.3</ecNumber>
    </recommendedName>
</protein>
<dbReference type="EMBL" id="PKHE01000004">
    <property type="protein sequence ID" value="PKY90321.1"/>
    <property type="molecule type" value="Genomic_DNA"/>
</dbReference>
<feature type="binding site" evidence="8">
    <location>
        <begin position="10"/>
        <end position="11"/>
    </location>
    <ligand>
        <name>substrate</name>
    </ligand>
</feature>
<gene>
    <name evidence="8" type="primary">murI</name>
    <name evidence="9" type="ORF">CYJ57_02495</name>
</gene>
<dbReference type="InterPro" id="IPR001920">
    <property type="entry name" value="Asp/Glu_race"/>
</dbReference>
<evidence type="ECO:0000256" key="7">
    <source>
        <dbReference type="ARBA" id="ARBA00070053"/>
    </source>
</evidence>
<feature type="binding site" evidence="8">
    <location>
        <begin position="185"/>
        <end position="186"/>
    </location>
    <ligand>
        <name>substrate</name>
    </ligand>
</feature>
<accession>A0A2I1K3V7</accession>
<keyword evidence="3 8" id="KW-0133">Cell shape</keyword>
<comment type="function">
    <text evidence="8">Provides the (R)-glutamate required for cell wall biosynthesis.</text>
</comment>
<comment type="caution">
    <text evidence="9">The sequence shown here is derived from an EMBL/GenBank/DDBJ whole genome shotgun (WGS) entry which is preliminary data.</text>
</comment>
<comment type="pathway">
    <text evidence="8">Cell wall biogenesis; peptidoglycan biosynthesis.</text>
</comment>
<dbReference type="PROSITE" id="PS00924">
    <property type="entry name" value="ASP_GLU_RACEMASE_2"/>
    <property type="match status" value="1"/>
</dbReference>
<dbReference type="GO" id="GO:0071555">
    <property type="term" value="P:cell wall organization"/>
    <property type="evidence" value="ECO:0007669"/>
    <property type="project" value="UniProtKB-KW"/>
</dbReference>
<feature type="binding site" evidence="8">
    <location>
        <begin position="42"/>
        <end position="43"/>
    </location>
    <ligand>
        <name>substrate</name>
    </ligand>
</feature>
<dbReference type="GO" id="GO:0009252">
    <property type="term" value="P:peptidoglycan biosynthetic process"/>
    <property type="evidence" value="ECO:0007669"/>
    <property type="project" value="UniProtKB-UniRule"/>
</dbReference>
<proteinExistence type="inferred from homology"/>
<dbReference type="InterPro" id="IPR015942">
    <property type="entry name" value="Asp/Glu/hydantoin_racemase"/>
</dbReference>
<dbReference type="GO" id="GO:0042802">
    <property type="term" value="F:identical protein binding"/>
    <property type="evidence" value="ECO:0007669"/>
    <property type="project" value="UniProtKB-ARBA"/>
</dbReference>
<dbReference type="RefSeq" id="WP_006701426.1">
    <property type="nucleotide sequence ID" value="NZ_PKHE01000004.1"/>
</dbReference>
<evidence type="ECO:0000256" key="6">
    <source>
        <dbReference type="ARBA" id="ARBA00023316"/>
    </source>
</evidence>
<dbReference type="InterPro" id="IPR033134">
    <property type="entry name" value="Asp/Glu_racemase_AS_2"/>
</dbReference>
<dbReference type="UniPathway" id="UPA00219"/>
<evidence type="ECO:0000313" key="10">
    <source>
        <dbReference type="Proteomes" id="UP000234384"/>
    </source>
</evidence>